<evidence type="ECO:0000313" key="3">
    <source>
        <dbReference type="EMBL" id="MEA1080659.1"/>
    </source>
</evidence>
<feature type="region of interest" description="Disordered" evidence="1">
    <location>
        <begin position="52"/>
        <end position="122"/>
    </location>
</feature>
<protein>
    <submittedName>
        <fullName evidence="3">Dentin sialophosphoprotein</fullName>
    </submittedName>
</protein>
<organism evidence="3 4">
    <name type="scientific">Marinobacter qingdaonensis</name>
    <dbReference type="NCBI Taxonomy" id="3108486"/>
    <lineage>
        <taxon>Bacteria</taxon>
        <taxon>Pseudomonadati</taxon>
        <taxon>Pseudomonadota</taxon>
        <taxon>Gammaproteobacteria</taxon>
        <taxon>Pseudomonadales</taxon>
        <taxon>Marinobacteraceae</taxon>
        <taxon>Marinobacter</taxon>
    </lineage>
</organism>
<name>A0ABU5NXX4_9GAMM</name>
<dbReference type="RefSeq" id="WP_322855151.1">
    <property type="nucleotide sequence ID" value="NZ_JAYDCJ010000003.1"/>
</dbReference>
<feature type="compositionally biased region" description="Low complexity" evidence="1">
    <location>
        <begin position="55"/>
        <end position="70"/>
    </location>
</feature>
<feature type="signal peptide" evidence="2">
    <location>
        <begin position="1"/>
        <end position="24"/>
    </location>
</feature>
<dbReference type="EMBL" id="JAYDCJ010000003">
    <property type="protein sequence ID" value="MEA1080659.1"/>
    <property type="molecule type" value="Genomic_DNA"/>
</dbReference>
<proteinExistence type="predicted"/>
<sequence>MNTKKSLLAIAVAMGLGFSGATLADPTLGGDGDPNTNANDGSAALNDVANTDIADSGNTDASTNNTATDSFKIKDSGNDNSDNSVDVTDSFKIKDSGNDNSDNSAHVTDSFKIKDSGNDNSDNSTHVTDAFKIANSGNTDDNSDNSTDLDLSLNVFLNNADLDGTVSGTTVTYGSGIGADNDTYAKHYNKISDNSANFTGVGAIAQNNGHGSVNQANVSVQSNLSAGGN</sequence>
<keyword evidence="2" id="KW-0732">Signal</keyword>
<evidence type="ECO:0000256" key="1">
    <source>
        <dbReference type="SAM" id="MobiDB-lite"/>
    </source>
</evidence>
<feature type="chain" id="PRO_5046905527" evidence="2">
    <location>
        <begin position="25"/>
        <end position="229"/>
    </location>
</feature>
<feature type="compositionally biased region" description="Polar residues" evidence="1">
    <location>
        <begin position="98"/>
        <end position="107"/>
    </location>
</feature>
<comment type="caution">
    <text evidence="3">The sequence shown here is derived from an EMBL/GenBank/DDBJ whole genome shotgun (WGS) entry which is preliminary data.</text>
</comment>
<reference evidence="3 4" key="1">
    <citation type="submission" date="2023-12" db="EMBL/GenBank/DDBJ databases">
        <title>Marinobacter qingdaonensis sp. nov., isolated from the intertidal sediment of Qingdao, PR China.</title>
        <authorList>
            <person name="Li Y."/>
        </authorList>
    </citation>
    <scope>NUCLEOTIDE SEQUENCE [LARGE SCALE GENOMIC DNA]</scope>
    <source>
        <strain evidence="3 4">ASW11-75</strain>
    </source>
</reference>
<dbReference type="Proteomes" id="UP001305746">
    <property type="component" value="Unassembled WGS sequence"/>
</dbReference>
<evidence type="ECO:0000313" key="4">
    <source>
        <dbReference type="Proteomes" id="UP001305746"/>
    </source>
</evidence>
<keyword evidence="4" id="KW-1185">Reference proteome</keyword>
<accession>A0ABU5NXX4</accession>
<gene>
    <name evidence="3" type="ORF">U5822_08250</name>
</gene>
<evidence type="ECO:0000256" key="2">
    <source>
        <dbReference type="SAM" id="SignalP"/>
    </source>
</evidence>
<feature type="compositionally biased region" description="Low complexity" evidence="1">
    <location>
        <begin position="78"/>
        <end position="88"/>
    </location>
</feature>